<evidence type="ECO:0000256" key="3">
    <source>
        <dbReference type="ARBA" id="ARBA00023002"/>
    </source>
</evidence>
<protein>
    <submittedName>
        <fullName evidence="6">TauD/TfdA family dioxygenase</fullName>
    </submittedName>
</protein>
<dbReference type="EMBL" id="JAVREP010000009">
    <property type="protein sequence ID" value="MDT0329877.1"/>
    <property type="molecule type" value="Genomic_DNA"/>
</dbReference>
<keyword evidence="3" id="KW-0560">Oxidoreductase</keyword>
<evidence type="ECO:0000256" key="4">
    <source>
        <dbReference type="ARBA" id="ARBA00023004"/>
    </source>
</evidence>
<evidence type="ECO:0000313" key="6">
    <source>
        <dbReference type="EMBL" id="MDT0329877.1"/>
    </source>
</evidence>
<dbReference type="Gene3D" id="3.60.130.10">
    <property type="entry name" value="Clavaminate synthase-like"/>
    <property type="match status" value="1"/>
</dbReference>
<dbReference type="InterPro" id="IPR042098">
    <property type="entry name" value="TauD-like_sf"/>
</dbReference>
<evidence type="ECO:0000313" key="7">
    <source>
        <dbReference type="Proteomes" id="UP001183390"/>
    </source>
</evidence>
<keyword evidence="6" id="KW-0223">Dioxygenase</keyword>
<reference evidence="7" key="1">
    <citation type="submission" date="2023-07" db="EMBL/GenBank/DDBJ databases">
        <title>30 novel species of actinomycetes from the DSMZ collection.</title>
        <authorList>
            <person name="Nouioui I."/>
        </authorList>
    </citation>
    <scope>NUCLEOTIDE SEQUENCE [LARGE SCALE GENOMIC DNA]</scope>
    <source>
        <strain evidence="7">DSM 44743</strain>
    </source>
</reference>
<keyword evidence="2" id="KW-0479">Metal-binding</keyword>
<organism evidence="6 7">
    <name type="scientific">Nocardiopsis lambiniae</name>
    <dbReference type="NCBI Taxonomy" id="3075539"/>
    <lineage>
        <taxon>Bacteria</taxon>
        <taxon>Bacillati</taxon>
        <taxon>Actinomycetota</taxon>
        <taxon>Actinomycetes</taxon>
        <taxon>Streptosporangiales</taxon>
        <taxon>Nocardiopsidaceae</taxon>
        <taxon>Nocardiopsis</taxon>
    </lineage>
</organism>
<dbReference type="Proteomes" id="UP001183390">
    <property type="component" value="Unassembled WGS sequence"/>
</dbReference>
<name>A0ABU2MBE7_9ACTN</name>
<feature type="domain" description="TauD/TfdA-like" evidence="5">
    <location>
        <begin position="123"/>
        <end position="313"/>
    </location>
</feature>
<sequence>MTTETPSAVDYRPPQDIIELTEHETAAIVAAALELFGRHRHRHLHEEALLYDVETVAGRLPSRLQTELRRFRDHGNPDGALVIDGIPVETNVPTPAGDGPDPHWSLVPVTTFAQMMVMSVLGSVIGYRDEKEGRLVQDVFPRVGQERRQENSGSVLLELHTEDGFLDRPPHYLSLICVRGDHDAVAATLACGIRRVLPSIPADVVAVLRRDRFQIAFSTSFTGGREDIWSRPLAVLTGPIDDPHLTVDFHGMVGLDGEAQNALDRLRELFLENVVGAVLRPGQLMIVDNRVAVHGRTSFEPRYDGTDRWLRRCFSVSDLRTVRDQADHGRALRSGGERHRRITASRA</sequence>
<keyword evidence="7" id="KW-1185">Reference proteome</keyword>
<evidence type="ECO:0000259" key="5">
    <source>
        <dbReference type="Pfam" id="PF02668"/>
    </source>
</evidence>
<dbReference type="SUPFAM" id="SSF51197">
    <property type="entry name" value="Clavaminate synthase-like"/>
    <property type="match status" value="1"/>
</dbReference>
<proteinExistence type="inferred from homology"/>
<dbReference type="PIRSF" id="PIRSF019543">
    <property type="entry name" value="Clavaminate_syn"/>
    <property type="match status" value="1"/>
</dbReference>
<comment type="similarity">
    <text evidence="1">Belongs to the clavaminate synthase family.</text>
</comment>
<comment type="caution">
    <text evidence="6">The sequence shown here is derived from an EMBL/GenBank/DDBJ whole genome shotgun (WGS) entry which is preliminary data.</text>
</comment>
<dbReference type="GO" id="GO:0051213">
    <property type="term" value="F:dioxygenase activity"/>
    <property type="evidence" value="ECO:0007669"/>
    <property type="project" value="UniProtKB-KW"/>
</dbReference>
<dbReference type="InterPro" id="IPR003819">
    <property type="entry name" value="TauD/TfdA-like"/>
</dbReference>
<gene>
    <name evidence="6" type="ORF">RM479_15805</name>
</gene>
<keyword evidence="4" id="KW-0408">Iron</keyword>
<evidence type="ECO:0000256" key="1">
    <source>
        <dbReference type="ARBA" id="ARBA00008425"/>
    </source>
</evidence>
<evidence type="ECO:0000256" key="2">
    <source>
        <dbReference type="ARBA" id="ARBA00022723"/>
    </source>
</evidence>
<accession>A0ABU2MBE7</accession>
<dbReference type="InterPro" id="IPR014503">
    <property type="entry name" value="Clavaminate_syn-like"/>
</dbReference>
<dbReference type="Pfam" id="PF02668">
    <property type="entry name" value="TauD"/>
    <property type="match status" value="1"/>
</dbReference>